<dbReference type="InterPro" id="IPR029056">
    <property type="entry name" value="Ribokinase-like"/>
</dbReference>
<keyword evidence="8 11" id="KW-0067">ATP-binding</keyword>
<feature type="binding site" evidence="11">
    <location>
        <position position="168"/>
    </location>
    <ligand>
        <name>ATP</name>
        <dbReference type="ChEBI" id="CHEBI:30616"/>
    </ligand>
</feature>
<dbReference type="PRINTS" id="PR01099">
    <property type="entry name" value="HYETHTZKNASE"/>
</dbReference>
<dbReference type="GO" id="GO:0009228">
    <property type="term" value="P:thiamine biosynthetic process"/>
    <property type="evidence" value="ECO:0007669"/>
    <property type="project" value="UniProtKB-KW"/>
</dbReference>
<dbReference type="GO" id="GO:0009229">
    <property type="term" value="P:thiamine diphosphate biosynthetic process"/>
    <property type="evidence" value="ECO:0007669"/>
    <property type="project" value="UniProtKB-UniRule"/>
</dbReference>
<keyword evidence="10 11" id="KW-0784">Thiamine biosynthesis</keyword>
<comment type="function">
    <text evidence="11">Catalyzes the phosphorylation of the hydroxyl group of 4-methyl-5-beta-hydroxyethylthiazole (THZ).</text>
</comment>
<evidence type="ECO:0000256" key="8">
    <source>
        <dbReference type="ARBA" id="ARBA00022840"/>
    </source>
</evidence>
<evidence type="ECO:0000256" key="3">
    <source>
        <dbReference type="ARBA" id="ARBA00004868"/>
    </source>
</evidence>
<dbReference type="EMBL" id="FQUW01000017">
    <property type="protein sequence ID" value="SHF19103.1"/>
    <property type="molecule type" value="Genomic_DNA"/>
</dbReference>
<keyword evidence="6 11" id="KW-0547">Nucleotide-binding</keyword>
<evidence type="ECO:0000256" key="6">
    <source>
        <dbReference type="ARBA" id="ARBA00022741"/>
    </source>
</evidence>
<dbReference type="Pfam" id="PF02110">
    <property type="entry name" value="HK"/>
    <property type="match status" value="1"/>
</dbReference>
<dbReference type="NCBIfam" id="NF006830">
    <property type="entry name" value="PRK09355.1"/>
    <property type="match status" value="1"/>
</dbReference>
<dbReference type="PIRSF" id="PIRSF000513">
    <property type="entry name" value="Thz_kinase"/>
    <property type="match status" value="1"/>
</dbReference>
<keyword evidence="4 11" id="KW-0808">Transferase</keyword>
<dbReference type="Proteomes" id="UP000184196">
    <property type="component" value="Unassembled WGS sequence"/>
</dbReference>
<sequence>MKWGERVMVLREKVLEERPLIHHITNLVVTNITANVTLAVGASPVMAYAPEEVADMVRLSRCLVLNMGTLTAGEVDAMLLAGRAANEAGIPVVFDPVGAGATPFRTETAQMLVRELQIDILRGNASEIAALGGLHANTRGVDAGEITIPAGQLARKVARDLKTVVIVTGATDYVSDGERLLAVDNGHAMLAAVTGTGCSATSVVAAFRAVEDDGVTAGAAALACYGLAAEHAGAVTRGPASFQVALLDALYNLRGERLSSGVKIREL</sequence>
<evidence type="ECO:0000256" key="2">
    <source>
        <dbReference type="ARBA" id="ARBA00001946"/>
    </source>
</evidence>
<dbReference type="CDD" id="cd01170">
    <property type="entry name" value="THZ_kinase"/>
    <property type="match status" value="1"/>
</dbReference>
<feature type="binding site" evidence="11">
    <location>
        <position position="122"/>
    </location>
    <ligand>
        <name>ATP</name>
        <dbReference type="ChEBI" id="CHEBI:30616"/>
    </ligand>
</feature>
<feature type="binding site" evidence="11">
    <location>
        <position position="46"/>
    </location>
    <ligand>
        <name>substrate</name>
    </ligand>
</feature>
<comment type="catalytic activity">
    <reaction evidence="1 11">
        <text>5-(2-hydroxyethyl)-4-methylthiazole + ATP = 4-methyl-5-(2-phosphooxyethyl)-thiazole + ADP + H(+)</text>
        <dbReference type="Rhea" id="RHEA:24212"/>
        <dbReference type="ChEBI" id="CHEBI:15378"/>
        <dbReference type="ChEBI" id="CHEBI:17957"/>
        <dbReference type="ChEBI" id="CHEBI:30616"/>
        <dbReference type="ChEBI" id="CHEBI:58296"/>
        <dbReference type="ChEBI" id="CHEBI:456216"/>
        <dbReference type="EC" id="2.7.1.50"/>
    </reaction>
</comment>
<dbReference type="Gene3D" id="3.40.1190.20">
    <property type="match status" value="1"/>
</dbReference>
<dbReference type="EC" id="2.7.1.50" evidence="11"/>
<evidence type="ECO:0000256" key="1">
    <source>
        <dbReference type="ARBA" id="ARBA00001771"/>
    </source>
</evidence>
<dbReference type="InterPro" id="IPR000417">
    <property type="entry name" value="Hyethyz_kinase"/>
</dbReference>
<evidence type="ECO:0000256" key="7">
    <source>
        <dbReference type="ARBA" id="ARBA00022777"/>
    </source>
</evidence>
<dbReference type="HAMAP" id="MF_00228">
    <property type="entry name" value="Thz_kinase"/>
    <property type="match status" value="1"/>
</dbReference>
<accession>A0A1M4ZM30</accession>
<evidence type="ECO:0000313" key="12">
    <source>
        <dbReference type="EMBL" id="SHF19103.1"/>
    </source>
</evidence>
<keyword evidence="9 11" id="KW-0460">Magnesium</keyword>
<evidence type="ECO:0000256" key="5">
    <source>
        <dbReference type="ARBA" id="ARBA00022723"/>
    </source>
</evidence>
<comment type="pathway">
    <text evidence="3 11">Cofactor biosynthesis; thiamine diphosphate biosynthesis; 4-methyl-5-(2-phosphoethyl)-thiazole from 5-(2-hydroxyethyl)-4-methylthiazole: step 1/1.</text>
</comment>
<keyword evidence="7 11" id="KW-0418">Kinase</keyword>
<evidence type="ECO:0000256" key="11">
    <source>
        <dbReference type="HAMAP-Rule" id="MF_00228"/>
    </source>
</evidence>
<dbReference type="GO" id="GO:0005524">
    <property type="term" value="F:ATP binding"/>
    <property type="evidence" value="ECO:0007669"/>
    <property type="project" value="UniProtKB-UniRule"/>
</dbReference>
<comment type="cofactor">
    <cofactor evidence="2 11">
        <name>Mg(2+)</name>
        <dbReference type="ChEBI" id="CHEBI:18420"/>
    </cofactor>
</comment>
<reference evidence="13" key="1">
    <citation type="submission" date="2016-11" db="EMBL/GenBank/DDBJ databases">
        <authorList>
            <person name="Varghese N."/>
            <person name="Submissions S."/>
        </authorList>
    </citation>
    <scope>NUCLEOTIDE SEQUENCE [LARGE SCALE GENOMIC DNA]</scope>
    <source>
        <strain evidence="13">DSM 11792</strain>
    </source>
</reference>
<name>A0A1M4ZM30_9FIRM</name>
<organism evidence="12 13">
    <name type="scientific">Desulfofundulus australicus DSM 11792</name>
    <dbReference type="NCBI Taxonomy" id="1121425"/>
    <lineage>
        <taxon>Bacteria</taxon>
        <taxon>Bacillati</taxon>
        <taxon>Bacillota</taxon>
        <taxon>Clostridia</taxon>
        <taxon>Eubacteriales</taxon>
        <taxon>Peptococcaceae</taxon>
        <taxon>Desulfofundulus</taxon>
    </lineage>
</organism>
<gene>
    <name evidence="11" type="primary">thiM</name>
    <name evidence="12" type="ORF">SAMN02745218_01655</name>
</gene>
<protein>
    <recommendedName>
        <fullName evidence="11">Hydroxyethylthiazole kinase</fullName>
        <ecNumber evidence="11">2.7.1.50</ecNumber>
    </recommendedName>
    <alternativeName>
        <fullName evidence="11">4-methyl-5-beta-hydroxyethylthiazole kinase</fullName>
        <shortName evidence="11">TH kinase</shortName>
        <shortName evidence="11">Thz kinase</shortName>
    </alternativeName>
</protein>
<feature type="binding site" evidence="11">
    <location>
        <position position="195"/>
    </location>
    <ligand>
        <name>substrate</name>
    </ligand>
</feature>
<dbReference type="UniPathway" id="UPA00060">
    <property type="reaction ID" value="UER00139"/>
</dbReference>
<proteinExistence type="inferred from homology"/>
<dbReference type="NCBIfam" id="TIGR00694">
    <property type="entry name" value="thiM"/>
    <property type="match status" value="1"/>
</dbReference>
<evidence type="ECO:0000256" key="9">
    <source>
        <dbReference type="ARBA" id="ARBA00022842"/>
    </source>
</evidence>
<evidence type="ECO:0000313" key="13">
    <source>
        <dbReference type="Proteomes" id="UP000184196"/>
    </source>
</evidence>
<dbReference type="RefSeq" id="WP_114362130.1">
    <property type="nucleotide sequence ID" value="NZ_FQUW01000017.1"/>
</dbReference>
<keyword evidence="5 11" id="KW-0479">Metal-binding</keyword>
<evidence type="ECO:0000256" key="10">
    <source>
        <dbReference type="ARBA" id="ARBA00022977"/>
    </source>
</evidence>
<dbReference type="GO" id="GO:0000287">
    <property type="term" value="F:magnesium ion binding"/>
    <property type="evidence" value="ECO:0007669"/>
    <property type="project" value="UniProtKB-UniRule"/>
</dbReference>
<comment type="similarity">
    <text evidence="11">Belongs to the Thz kinase family.</text>
</comment>
<evidence type="ECO:0000256" key="4">
    <source>
        <dbReference type="ARBA" id="ARBA00022679"/>
    </source>
</evidence>
<keyword evidence="13" id="KW-1185">Reference proteome</keyword>
<dbReference type="SUPFAM" id="SSF53613">
    <property type="entry name" value="Ribokinase-like"/>
    <property type="match status" value="1"/>
</dbReference>
<dbReference type="AlphaFoldDB" id="A0A1M4ZM30"/>
<dbReference type="GO" id="GO:0004417">
    <property type="term" value="F:hydroxyethylthiazole kinase activity"/>
    <property type="evidence" value="ECO:0007669"/>
    <property type="project" value="UniProtKB-UniRule"/>
</dbReference>